<evidence type="ECO:0000313" key="1">
    <source>
        <dbReference type="EMBL" id="MBW0585534.1"/>
    </source>
</evidence>
<name>A0A9Q3KTR1_9BASI</name>
<gene>
    <name evidence="1" type="ORF">O181_125249</name>
</gene>
<sequence length="109" mass="13188">MDKQLRKSLFWRSWECQEWFNLQDFEIKNGKISKISGGYIANNATLDFHWEEALMPSILTSRNDRDRMNTEDFKSFYEEYLFKALKREKWRGGKFVNKGLVKKILGQRR</sequence>
<reference evidence="1" key="1">
    <citation type="submission" date="2021-03" db="EMBL/GenBank/DDBJ databases">
        <title>Draft genome sequence of rust myrtle Austropuccinia psidii MF-1, a brazilian biotype.</title>
        <authorList>
            <person name="Quecine M.C."/>
            <person name="Pachon D.M.R."/>
            <person name="Bonatelli M.L."/>
            <person name="Correr F.H."/>
            <person name="Franceschini L.M."/>
            <person name="Leite T.F."/>
            <person name="Margarido G.R.A."/>
            <person name="Almeida C.A."/>
            <person name="Ferrarezi J.A."/>
            <person name="Labate C.A."/>
        </authorList>
    </citation>
    <scope>NUCLEOTIDE SEQUENCE</scope>
    <source>
        <strain evidence="1">MF-1</strain>
    </source>
</reference>
<dbReference type="EMBL" id="AVOT02121192">
    <property type="protein sequence ID" value="MBW0585534.1"/>
    <property type="molecule type" value="Genomic_DNA"/>
</dbReference>
<comment type="caution">
    <text evidence="1">The sequence shown here is derived from an EMBL/GenBank/DDBJ whole genome shotgun (WGS) entry which is preliminary data.</text>
</comment>
<keyword evidence="2" id="KW-1185">Reference proteome</keyword>
<evidence type="ECO:0000313" key="2">
    <source>
        <dbReference type="Proteomes" id="UP000765509"/>
    </source>
</evidence>
<protein>
    <submittedName>
        <fullName evidence="1">Uncharacterized protein</fullName>
    </submittedName>
</protein>
<dbReference type="Proteomes" id="UP000765509">
    <property type="component" value="Unassembled WGS sequence"/>
</dbReference>
<proteinExistence type="predicted"/>
<accession>A0A9Q3KTR1</accession>
<dbReference type="AlphaFoldDB" id="A0A9Q3KTR1"/>
<organism evidence="1 2">
    <name type="scientific">Austropuccinia psidii MF-1</name>
    <dbReference type="NCBI Taxonomy" id="1389203"/>
    <lineage>
        <taxon>Eukaryota</taxon>
        <taxon>Fungi</taxon>
        <taxon>Dikarya</taxon>
        <taxon>Basidiomycota</taxon>
        <taxon>Pucciniomycotina</taxon>
        <taxon>Pucciniomycetes</taxon>
        <taxon>Pucciniales</taxon>
        <taxon>Sphaerophragmiaceae</taxon>
        <taxon>Austropuccinia</taxon>
    </lineage>
</organism>